<keyword evidence="3" id="KW-1185">Reference proteome</keyword>
<comment type="caution">
    <text evidence="2">The sequence shown here is derived from an EMBL/GenBank/DDBJ whole genome shotgun (WGS) entry which is preliminary data.</text>
</comment>
<reference evidence="2 3" key="1">
    <citation type="submission" date="2017-12" db="EMBL/GenBank/DDBJ databases">
        <title>Pharmacopeia of the Arctic Ocean.</title>
        <authorList>
            <person name="Collins E."/>
            <person name="Ducluzeau A.-L."/>
        </authorList>
    </citation>
    <scope>NUCLEOTIDE SEQUENCE [LARGE SCALE GENOMIC DNA]</scope>
    <source>
        <strain evidence="2 3">DSM 23325</strain>
    </source>
</reference>
<proteinExistence type="predicted"/>
<protein>
    <submittedName>
        <fullName evidence="2">Uncharacterized protein</fullName>
    </submittedName>
</protein>
<dbReference type="EMBL" id="PJBV01000010">
    <property type="protein sequence ID" value="PKH44172.1"/>
    <property type="molecule type" value="Genomic_DNA"/>
</dbReference>
<feature type="region of interest" description="Disordered" evidence="1">
    <location>
        <begin position="1"/>
        <end position="30"/>
    </location>
</feature>
<evidence type="ECO:0000313" key="3">
    <source>
        <dbReference type="Proteomes" id="UP000233565"/>
    </source>
</evidence>
<name>A0ABX4R226_9ACTN</name>
<evidence type="ECO:0000256" key="1">
    <source>
        <dbReference type="SAM" id="MobiDB-lite"/>
    </source>
</evidence>
<feature type="compositionally biased region" description="Low complexity" evidence="1">
    <location>
        <begin position="13"/>
        <end position="28"/>
    </location>
</feature>
<sequence>MPGRNRRRHPDVSTTTGTAPATTSGAPTMHRPTSVALLATLAVGAALAVPAQAAAPTADLQPDRLARGADIAVPHIEDGVFVDGERRLELPGTEAETVGASLGGWMVATHRTNGVGETRGHRVVHVTPSGTVRTVLRDIGPTTVVVSEDGSALLGVSQTGRSRATVKQWSPVTGTLSTSRSFRGYPEVVAADGVKVLLRTTTRTFFWKFAKDRVRRPLTTRLTGLASIEHDLLATYTQDPYLGGCTRLARLRHPKVTVWKSCTDRVAAISPDGTQMLTFGILTDGLGPGEMHLREIDGTKLATYTTSWFSGWEWESPTAVLLDVNGQRESATVRCTLAACENATDPVKVEAP</sequence>
<organism evidence="2 3">
    <name type="scientific">Nocardioides alpinus</name>
    <dbReference type="NCBI Taxonomy" id="748909"/>
    <lineage>
        <taxon>Bacteria</taxon>
        <taxon>Bacillati</taxon>
        <taxon>Actinomycetota</taxon>
        <taxon>Actinomycetes</taxon>
        <taxon>Propionibacteriales</taxon>
        <taxon>Nocardioidaceae</taxon>
        <taxon>Nocardioides</taxon>
    </lineage>
</organism>
<gene>
    <name evidence="2" type="ORF">CXG46_01010</name>
</gene>
<accession>A0ABX4R226</accession>
<dbReference type="SUPFAM" id="SSF101898">
    <property type="entry name" value="NHL repeat"/>
    <property type="match status" value="1"/>
</dbReference>
<dbReference type="Proteomes" id="UP000233565">
    <property type="component" value="Unassembled WGS sequence"/>
</dbReference>
<evidence type="ECO:0000313" key="2">
    <source>
        <dbReference type="EMBL" id="PKH44172.1"/>
    </source>
</evidence>